<organism evidence="3 4">
    <name type="scientific">Nematostella vectensis</name>
    <name type="common">Starlet sea anemone</name>
    <dbReference type="NCBI Taxonomy" id="45351"/>
    <lineage>
        <taxon>Eukaryota</taxon>
        <taxon>Metazoa</taxon>
        <taxon>Cnidaria</taxon>
        <taxon>Anthozoa</taxon>
        <taxon>Hexacorallia</taxon>
        <taxon>Actiniaria</taxon>
        <taxon>Edwardsiidae</taxon>
        <taxon>Nematostella</taxon>
    </lineage>
</organism>
<dbReference type="EMBL" id="DS469623">
    <property type="protein sequence ID" value="EDO38576.1"/>
    <property type="molecule type" value="Genomic_DNA"/>
</dbReference>
<evidence type="ECO:0000313" key="3">
    <source>
        <dbReference type="EMBL" id="EDO38576.1"/>
    </source>
</evidence>
<dbReference type="HOGENOM" id="CLU_433001_0_0_1"/>
<keyword evidence="4" id="KW-1185">Reference proteome</keyword>
<dbReference type="AlphaFoldDB" id="A7SCG8"/>
<dbReference type="InParanoid" id="A7SCG8"/>
<dbReference type="OrthoDB" id="5979519at2759"/>
<dbReference type="PhylomeDB" id="A7SCG8"/>
<sequence length="624" mass="69935">MLATWRWAIFLCALIMGHHVINASQLYQQQVNFARALREREARETREQSANHLSRRSFVASHRNSTSGIARHVQAQKRFIFTLIFIVSVVTAVAATTVETIYDLAGCCGLQYKSLCNFEEKFNTQKREIETRAKNLDDRIEKAIKTRDNIDEFYNALQRSGEEVERIVSLQEEILEAMDPRLRMGMTKKIRLLEEQAENATNGIEEMTLNNVENNVDATQRTLKLVMSWTAGVGVLGLELITTKAYKAYKIGKIYKVLKAKHAAKLFQATKAQKLLGFTSDGAKTFLKATAVSRFGAKSAKMLKFAKFFKVGGAVLSAIGIVFDIYNIVNTFVQCDRKSDEAAQSLRDFEKARRDLTKTENDLKEFTQTLRAAFLQQVQPDAHNQLLHNALNGVKNIISGMDQTVTRTWDYKACQNKIPSLVNNLGDLSSLEQLPSLTAQITDVTDSCMKTLQFMMACYLGKMKMITEVINGCREGADTFENLYKATLLPYSSYLCVDNNGRPYATKDDVKESLKRAAADEGFDLECRANSATVRATVCLNKDMGKTAAQISVMSSVNLSSRAVTRIMNKCPAQGTDTVVLSPKQVKEICDYKRMELPMEDILMLVEAGIDKATVENLECPGME</sequence>
<feature type="coiled-coil region" evidence="1">
    <location>
        <begin position="119"/>
        <end position="146"/>
    </location>
</feature>
<feature type="chain" id="PRO_5002714268" evidence="2">
    <location>
        <begin position="24"/>
        <end position="624"/>
    </location>
</feature>
<evidence type="ECO:0000256" key="1">
    <source>
        <dbReference type="SAM" id="Coils"/>
    </source>
</evidence>
<feature type="signal peptide" evidence="2">
    <location>
        <begin position="1"/>
        <end position="23"/>
    </location>
</feature>
<accession>A7SCG8</accession>
<proteinExistence type="predicted"/>
<dbReference type="Proteomes" id="UP000001593">
    <property type="component" value="Unassembled WGS sequence"/>
</dbReference>
<keyword evidence="2" id="KW-0732">Signal</keyword>
<dbReference type="OMA" id="LECRANS"/>
<name>A7SCG8_NEMVE</name>
<protein>
    <submittedName>
        <fullName evidence="3">Uncharacterized protein</fullName>
    </submittedName>
</protein>
<gene>
    <name evidence="3" type="ORF">NEMVEDRAFT_v1g244297</name>
</gene>
<keyword evidence="1" id="KW-0175">Coiled coil</keyword>
<evidence type="ECO:0000256" key="2">
    <source>
        <dbReference type="SAM" id="SignalP"/>
    </source>
</evidence>
<evidence type="ECO:0000313" key="4">
    <source>
        <dbReference type="Proteomes" id="UP000001593"/>
    </source>
</evidence>
<dbReference type="KEGG" id="nve:5510161"/>
<reference evidence="3 4" key="1">
    <citation type="journal article" date="2007" name="Science">
        <title>Sea anemone genome reveals ancestral eumetazoan gene repertoire and genomic organization.</title>
        <authorList>
            <person name="Putnam N.H."/>
            <person name="Srivastava M."/>
            <person name="Hellsten U."/>
            <person name="Dirks B."/>
            <person name="Chapman J."/>
            <person name="Salamov A."/>
            <person name="Terry A."/>
            <person name="Shapiro H."/>
            <person name="Lindquist E."/>
            <person name="Kapitonov V.V."/>
            <person name="Jurka J."/>
            <person name="Genikhovich G."/>
            <person name="Grigoriev I.V."/>
            <person name="Lucas S.M."/>
            <person name="Steele R.E."/>
            <person name="Finnerty J.R."/>
            <person name="Technau U."/>
            <person name="Martindale M.Q."/>
            <person name="Rokhsar D.S."/>
        </authorList>
    </citation>
    <scope>NUCLEOTIDE SEQUENCE [LARGE SCALE GENOMIC DNA]</scope>
    <source>
        <strain evidence="4">CH2 X CH6</strain>
    </source>
</reference>